<evidence type="ECO:0000256" key="1">
    <source>
        <dbReference type="ARBA" id="ARBA00006357"/>
    </source>
</evidence>
<reference evidence="7" key="1">
    <citation type="submission" date="2022-11" db="EMBL/GenBank/DDBJ databases">
        <authorList>
            <person name="Petersen C."/>
        </authorList>
    </citation>
    <scope>NUCLEOTIDE SEQUENCE</scope>
    <source>
        <strain evidence="7">IBT 22155</strain>
    </source>
</reference>
<dbReference type="Proteomes" id="UP001149079">
    <property type="component" value="Unassembled WGS sequence"/>
</dbReference>
<evidence type="ECO:0000256" key="2">
    <source>
        <dbReference type="ARBA" id="ARBA00022722"/>
    </source>
</evidence>
<dbReference type="InterPro" id="IPR012337">
    <property type="entry name" value="RNaseH-like_sf"/>
</dbReference>
<feature type="region of interest" description="Disordered" evidence="5">
    <location>
        <begin position="1"/>
        <end position="109"/>
    </location>
</feature>
<accession>A0A9W9GUQ1</accession>
<comment type="caution">
    <text evidence="7">The sequence shown here is derived from an EMBL/GenBank/DDBJ whole genome shotgun (WGS) entry which is preliminary data.</text>
</comment>
<evidence type="ECO:0000256" key="3">
    <source>
        <dbReference type="ARBA" id="ARBA00022801"/>
    </source>
</evidence>
<dbReference type="SUPFAM" id="SSF53098">
    <property type="entry name" value="Ribonuclease H-like"/>
    <property type="match status" value="1"/>
</dbReference>
<feature type="compositionally biased region" description="Basic and acidic residues" evidence="5">
    <location>
        <begin position="36"/>
        <end position="51"/>
    </location>
</feature>
<dbReference type="PANTHER" id="PTHR12801">
    <property type="entry name" value="RNA EXONUCLEASE REXO1 / RECO3 FAMILY MEMBER-RELATED"/>
    <property type="match status" value="1"/>
</dbReference>
<dbReference type="SMART" id="SM00479">
    <property type="entry name" value="EXOIII"/>
    <property type="match status" value="1"/>
</dbReference>
<comment type="similarity">
    <text evidence="1">Belongs to the REXO1/REXO3 family.</text>
</comment>
<dbReference type="InterPro" id="IPR034922">
    <property type="entry name" value="REX1-like_exo"/>
</dbReference>
<feature type="region of interest" description="Disordered" evidence="5">
    <location>
        <begin position="581"/>
        <end position="611"/>
    </location>
</feature>
<feature type="compositionally biased region" description="Basic residues" evidence="5">
    <location>
        <begin position="310"/>
        <end position="322"/>
    </location>
</feature>
<feature type="region of interest" description="Disordered" evidence="5">
    <location>
        <begin position="439"/>
        <end position="459"/>
    </location>
</feature>
<dbReference type="GO" id="GO:0005634">
    <property type="term" value="C:nucleus"/>
    <property type="evidence" value="ECO:0007669"/>
    <property type="project" value="TreeGrafter"/>
</dbReference>
<name>A0A9W9GUQ1_9EURO</name>
<keyword evidence="4 7" id="KW-0269">Exonuclease</keyword>
<feature type="domain" description="Exonuclease" evidence="6">
    <location>
        <begin position="381"/>
        <end position="568"/>
    </location>
</feature>
<sequence length="611" mass="66531">MSADNSPPAKRAKLDGSQLPEPPIGPETPNELPSETARRAEKPGFLKERPGQDASTTRSSTEKEVSQPAPSHGPPVPSGSEPPKDTGSSSASAGLPTQLPPRNAPKETLNPRMLANAPATHQSRTAILVKLHAAMASLNERLSKDEDSANKCFVLTADEVITMALDEEEKFAKQNASVYVNVIKLRIVKVTKMGIDEWVKEVTSHLNARYYKLNPIQKPQPLVQPIPVDTGLAPAQEVAVASLLVTSLVNLEEHGYVTKPATDAEIETAKQGLEQAKGWEQCCRCKQRFQVFPGRREDGALTSGGPCIHHPGRPVHPQRKKTDRVTGPSHPYFSCCSEALDKSSGCTKAESHVFRVSEAKRLASILQFKTTPAQPEKGPMPPVAFDCEMGYTTLGMELIRLTAVSWPEGHDLLDILVRPMGEVLDLNTRYSGITAEHYASAKPHGTPMPATSSSSSNEEGKVNLPLQLVQSPAEARDLLLNLLQPETLLIGHSIENDLNVCRIIHPTVIDTALLYPHPKGLPVRWGLKSLALKYLGREIQTGSNGHDSREDSITTGDLLRVKVGSRWNNLEELGYSFHEDKLIDPEGKEATTPPASWTTVPDPGQKRKSGK</sequence>
<organism evidence="7 8">
    <name type="scientific">Penicillium bovifimosum</name>
    <dbReference type="NCBI Taxonomy" id="126998"/>
    <lineage>
        <taxon>Eukaryota</taxon>
        <taxon>Fungi</taxon>
        <taxon>Dikarya</taxon>
        <taxon>Ascomycota</taxon>
        <taxon>Pezizomycotina</taxon>
        <taxon>Eurotiomycetes</taxon>
        <taxon>Eurotiomycetidae</taxon>
        <taxon>Eurotiales</taxon>
        <taxon>Aspergillaceae</taxon>
        <taxon>Penicillium</taxon>
    </lineage>
</organism>
<evidence type="ECO:0000313" key="7">
    <source>
        <dbReference type="EMBL" id="KAJ5130409.1"/>
    </source>
</evidence>
<gene>
    <name evidence="7" type="ORF">N7515_006448</name>
</gene>
<dbReference type="EMBL" id="JAPQKL010000005">
    <property type="protein sequence ID" value="KAJ5130409.1"/>
    <property type="molecule type" value="Genomic_DNA"/>
</dbReference>
<keyword evidence="2" id="KW-0540">Nuclease</keyword>
<dbReference type="InterPro" id="IPR013520">
    <property type="entry name" value="Ribonucl_H"/>
</dbReference>
<evidence type="ECO:0000256" key="4">
    <source>
        <dbReference type="ARBA" id="ARBA00022839"/>
    </source>
</evidence>
<protein>
    <submittedName>
        <fullName evidence="7">Exonuclease</fullName>
    </submittedName>
</protein>
<dbReference type="InterPro" id="IPR047021">
    <property type="entry name" value="REXO1/3/4-like"/>
</dbReference>
<dbReference type="GO" id="GO:0004527">
    <property type="term" value="F:exonuclease activity"/>
    <property type="evidence" value="ECO:0007669"/>
    <property type="project" value="UniProtKB-KW"/>
</dbReference>
<keyword evidence="3" id="KW-0378">Hydrolase</keyword>
<dbReference type="CDD" id="cd06145">
    <property type="entry name" value="REX1_like"/>
    <property type="match status" value="1"/>
</dbReference>
<feature type="region of interest" description="Disordered" evidence="5">
    <location>
        <begin position="302"/>
        <end position="327"/>
    </location>
</feature>
<dbReference type="PANTHER" id="PTHR12801:SF112">
    <property type="entry name" value="RNA EXONUCLEASE 3"/>
    <property type="match status" value="1"/>
</dbReference>
<dbReference type="GeneID" id="81406362"/>
<evidence type="ECO:0000259" key="6">
    <source>
        <dbReference type="SMART" id="SM00479"/>
    </source>
</evidence>
<proteinExistence type="inferred from homology"/>
<dbReference type="OrthoDB" id="3996471at2759"/>
<evidence type="ECO:0000256" key="5">
    <source>
        <dbReference type="SAM" id="MobiDB-lite"/>
    </source>
</evidence>
<dbReference type="RefSeq" id="XP_056520788.1">
    <property type="nucleotide sequence ID" value="XM_056667192.1"/>
</dbReference>
<dbReference type="InterPro" id="IPR036397">
    <property type="entry name" value="RNaseH_sf"/>
</dbReference>
<dbReference type="Gene3D" id="3.30.420.10">
    <property type="entry name" value="Ribonuclease H-like superfamily/Ribonuclease H"/>
    <property type="match status" value="1"/>
</dbReference>
<dbReference type="GO" id="GO:0003676">
    <property type="term" value="F:nucleic acid binding"/>
    <property type="evidence" value="ECO:0007669"/>
    <property type="project" value="InterPro"/>
</dbReference>
<evidence type="ECO:0000313" key="8">
    <source>
        <dbReference type="Proteomes" id="UP001149079"/>
    </source>
</evidence>
<reference evidence="7" key="2">
    <citation type="journal article" date="2023" name="IMA Fungus">
        <title>Comparative genomic study of the Penicillium genus elucidates a diverse pangenome and 15 lateral gene transfer events.</title>
        <authorList>
            <person name="Petersen C."/>
            <person name="Sorensen T."/>
            <person name="Nielsen M.R."/>
            <person name="Sondergaard T.E."/>
            <person name="Sorensen J.L."/>
            <person name="Fitzpatrick D.A."/>
            <person name="Frisvad J.C."/>
            <person name="Nielsen K.L."/>
        </authorList>
    </citation>
    <scope>NUCLEOTIDE SEQUENCE</scope>
    <source>
        <strain evidence="7">IBT 22155</strain>
    </source>
</reference>
<keyword evidence="8" id="KW-1185">Reference proteome</keyword>
<dbReference type="AlphaFoldDB" id="A0A9W9GUQ1"/>